<gene>
    <name evidence="2" type="ORF">NSJP_2862</name>
</gene>
<organism evidence="2 3">
    <name type="scientific">Nitrospira japonica</name>
    <dbReference type="NCBI Taxonomy" id="1325564"/>
    <lineage>
        <taxon>Bacteria</taxon>
        <taxon>Pseudomonadati</taxon>
        <taxon>Nitrospirota</taxon>
        <taxon>Nitrospiria</taxon>
        <taxon>Nitrospirales</taxon>
        <taxon>Nitrospiraceae</taxon>
        <taxon>Nitrospira</taxon>
    </lineage>
</organism>
<dbReference type="EMBL" id="LT828648">
    <property type="protein sequence ID" value="SLM49029.1"/>
    <property type="molecule type" value="Genomic_DNA"/>
</dbReference>
<sequence>MVLLGHHPSIAETGISDPVSETETVEEQSVESEDEPGSEQGPVDPNAPDGTKRRTRLFKRIAPKNLTPQEEEEAERLRKLAARYGTDPTAIVGRLQLSSQYLDLPQSTHATATVARVDLPFRGNYLLRFDLPFLKTVDPSRPGATNLHGMSDLAITAGWRAYNTPEYAVLIGAVTTMPTAAEPGLGFGKYTVGPALATARFLPRWDSFLIGLVQYQTSVGGDPSRQNVSFLNTTAQLNSFWGRHWWTILNAVLQVNFEQNAKSSMTVEFEGGRNLVGTLGAYVRPGVGIWGRDLPGAYIWNIEMGVRYMFKTF</sequence>
<feature type="compositionally biased region" description="Acidic residues" evidence="1">
    <location>
        <begin position="23"/>
        <end position="37"/>
    </location>
</feature>
<dbReference type="OrthoDB" id="8557228at2"/>
<keyword evidence="3" id="KW-1185">Reference proteome</keyword>
<protein>
    <submittedName>
        <fullName evidence="2">Uncharacterized protein</fullName>
    </submittedName>
</protein>
<feature type="region of interest" description="Disordered" evidence="1">
    <location>
        <begin position="1"/>
        <end position="55"/>
    </location>
</feature>
<name>A0A1W1I845_9BACT</name>
<dbReference type="RefSeq" id="WP_155970189.1">
    <property type="nucleotide sequence ID" value="NZ_LT828648.1"/>
</dbReference>
<accession>A0A1W1I845</accession>
<evidence type="ECO:0000313" key="3">
    <source>
        <dbReference type="Proteomes" id="UP000192042"/>
    </source>
</evidence>
<dbReference type="AlphaFoldDB" id="A0A1W1I845"/>
<dbReference type="Proteomes" id="UP000192042">
    <property type="component" value="Chromosome I"/>
</dbReference>
<reference evidence="2 3" key="1">
    <citation type="submission" date="2017-03" db="EMBL/GenBank/DDBJ databases">
        <authorList>
            <person name="Afonso C.L."/>
            <person name="Miller P.J."/>
            <person name="Scott M.A."/>
            <person name="Spackman E."/>
            <person name="Goraichik I."/>
            <person name="Dimitrov K.M."/>
            <person name="Suarez D.L."/>
            <person name="Swayne D.E."/>
        </authorList>
    </citation>
    <scope>NUCLEOTIDE SEQUENCE [LARGE SCALE GENOMIC DNA]</scope>
    <source>
        <strain evidence="2">Genome sequencing of Nitrospira japonica strain NJ11</strain>
    </source>
</reference>
<evidence type="ECO:0000313" key="2">
    <source>
        <dbReference type="EMBL" id="SLM49029.1"/>
    </source>
</evidence>
<proteinExistence type="predicted"/>
<evidence type="ECO:0000256" key="1">
    <source>
        <dbReference type="SAM" id="MobiDB-lite"/>
    </source>
</evidence>
<dbReference type="KEGG" id="nja:NSJP_2862"/>